<dbReference type="AlphaFoldDB" id="A0A7J8MHY7"/>
<proteinExistence type="predicted"/>
<comment type="caution">
    <text evidence="1">The sequence shown here is derived from an EMBL/GenBank/DDBJ whole genome shotgun (WGS) entry which is preliminary data.</text>
</comment>
<sequence length="104" mass="11571">MSCMRQCSSKVCTPHVSTSEQQPYMRMAHAWTANCQIRRMCFLLVVGDDYPTTPMVVVNSMKPATSLSKLHITNHQVASRLFIYMENDGDDDDDDDGADVAPAA</sequence>
<evidence type="ECO:0000313" key="1">
    <source>
        <dbReference type="EMBL" id="MBA0564256.1"/>
    </source>
</evidence>
<dbReference type="EMBL" id="JABEZX010000008">
    <property type="protein sequence ID" value="MBA0564256.1"/>
    <property type="molecule type" value="Genomic_DNA"/>
</dbReference>
<name>A0A7J8MHY7_9ROSI</name>
<reference evidence="1 2" key="1">
    <citation type="journal article" date="2019" name="Genome Biol. Evol.">
        <title>Insights into the evolution of the New World diploid cottons (Gossypium, subgenus Houzingenia) based on genome sequencing.</title>
        <authorList>
            <person name="Grover C.E."/>
            <person name="Arick M.A. 2nd"/>
            <person name="Thrash A."/>
            <person name="Conover J.L."/>
            <person name="Sanders W.S."/>
            <person name="Peterson D.G."/>
            <person name="Frelichowski J.E."/>
            <person name="Scheffler J.A."/>
            <person name="Scheffler B.E."/>
            <person name="Wendel J.F."/>
        </authorList>
    </citation>
    <scope>NUCLEOTIDE SEQUENCE [LARGE SCALE GENOMIC DNA]</scope>
    <source>
        <strain evidence="1">157</strain>
        <tissue evidence="1">Leaf</tissue>
    </source>
</reference>
<protein>
    <submittedName>
        <fullName evidence="1">Uncharacterized protein</fullName>
    </submittedName>
</protein>
<gene>
    <name evidence="1" type="ORF">Golob_009210</name>
</gene>
<evidence type="ECO:0000313" key="2">
    <source>
        <dbReference type="Proteomes" id="UP000593572"/>
    </source>
</evidence>
<organism evidence="1 2">
    <name type="scientific">Gossypium lobatum</name>
    <dbReference type="NCBI Taxonomy" id="34289"/>
    <lineage>
        <taxon>Eukaryota</taxon>
        <taxon>Viridiplantae</taxon>
        <taxon>Streptophyta</taxon>
        <taxon>Embryophyta</taxon>
        <taxon>Tracheophyta</taxon>
        <taxon>Spermatophyta</taxon>
        <taxon>Magnoliopsida</taxon>
        <taxon>eudicotyledons</taxon>
        <taxon>Gunneridae</taxon>
        <taxon>Pentapetalae</taxon>
        <taxon>rosids</taxon>
        <taxon>malvids</taxon>
        <taxon>Malvales</taxon>
        <taxon>Malvaceae</taxon>
        <taxon>Malvoideae</taxon>
        <taxon>Gossypium</taxon>
    </lineage>
</organism>
<keyword evidence="2" id="KW-1185">Reference proteome</keyword>
<accession>A0A7J8MHY7</accession>
<dbReference type="Proteomes" id="UP000593572">
    <property type="component" value="Unassembled WGS sequence"/>
</dbReference>